<dbReference type="PATRIC" id="fig|1454001.3.peg.79"/>
<organism evidence="2 3">
    <name type="scientific">Candidatus Accumulibacter adjunctus</name>
    <dbReference type="NCBI Taxonomy" id="1454001"/>
    <lineage>
        <taxon>Bacteria</taxon>
        <taxon>Pseudomonadati</taxon>
        <taxon>Pseudomonadota</taxon>
        <taxon>Betaproteobacteria</taxon>
        <taxon>Candidatus Accumulibacter</taxon>
    </lineage>
</organism>
<gene>
    <name evidence="2" type="ORF">AW08_00244</name>
</gene>
<keyword evidence="1" id="KW-0732">Signal</keyword>
<evidence type="ECO:0000256" key="1">
    <source>
        <dbReference type="SAM" id="SignalP"/>
    </source>
</evidence>
<dbReference type="AlphaFoldDB" id="A0A011N4C9"/>
<dbReference type="Proteomes" id="UP000020218">
    <property type="component" value="Unassembled WGS sequence"/>
</dbReference>
<accession>A0A011N4C9</accession>
<name>A0A011N4C9_9PROT</name>
<feature type="signal peptide" evidence="1">
    <location>
        <begin position="1"/>
        <end position="21"/>
    </location>
</feature>
<proteinExistence type="predicted"/>
<feature type="chain" id="PRO_5001462229" evidence="1">
    <location>
        <begin position="22"/>
        <end position="136"/>
    </location>
</feature>
<comment type="caution">
    <text evidence="2">The sequence shown here is derived from an EMBL/GenBank/DDBJ whole genome shotgun (WGS) entry which is preliminary data.</text>
</comment>
<keyword evidence="3" id="KW-1185">Reference proteome</keyword>
<reference evidence="2" key="1">
    <citation type="submission" date="2014-02" db="EMBL/GenBank/DDBJ databases">
        <title>Expanding our view of genomic diversity in Candidatus Accumulibacter clades.</title>
        <authorList>
            <person name="Skennerton C.T."/>
            <person name="Barr J.J."/>
            <person name="Slater F.R."/>
            <person name="Bond P.L."/>
            <person name="Tyson G.W."/>
        </authorList>
    </citation>
    <scope>NUCLEOTIDE SEQUENCE [LARGE SCALE GENOMIC DNA]</scope>
</reference>
<dbReference type="EMBL" id="JFAX01000001">
    <property type="protein sequence ID" value="EXI69751.1"/>
    <property type="molecule type" value="Genomic_DNA"/>
</dbReference>
<evidence type="ECO:0000313" key="3">
    <source>
        <dbReference type="Proteomes" id="UP000020218"/>
    </source>
</evidence>
<protein>
    <submittedName>
        <fullName evidence="2">Uncharacterized protein</fullName>
    </submittedName>
</protein>
<evidence type="ECO:0000313" key="2">
    <source>
        <dbReference type="EMBL" id="EXI69751.1"/>
    </source>
</evidence>
<sequence length="136" mass="14221">MKNLIVASALSLALIGGLVHAQTSPAAPATTAAKASSSDPIVVMRKEQRAARNEFNAAAKPIRAERTATVQADVDKAVAAAKASGKDPVVAGRVARRQAMEATKPDFDAKMKVITDRRNEAMAAAKAKRDAAMAKR</sequence>